<dbReference type="Pfam" id="PF22744">
    <property type="entry name" value="Toast-rack_PspC-Cterm"/>
    <property type="match status" value="1"/>
</dbReference>
<evidence type="ECO:0000256" key="2">
    <source>
        <dbReference type="ARBA" id="ARBA00022475"/>
    </source>
</evidence>
<dbReference type="InterPro" id="IPR052027">
    <property type="entry name" value="PspC"/>
</dbReference>
<feature type="domain" description="PspC-related transmembrane region" evidence="10">
    <location>
        <begin position="315"/>
        <end position="452"/>
    </location>
</feature>
<evidence type="ECO:0000259" key="10">
    <source>
        <dbReference type="Pfam" id="PF22571"/>
    </source>
</evidence>
<feature type="domain" description="Phage shock protein PspC N-terminal" evidence="8">
    <location>
        <begin position="145"/>
        <end position="206"/>
    </location>
</feature>
<dbReference type="GO" id="GO:0005886">
    <property type="term" value="C:plasma membrane"/>
    <property type="evidence" value="ECO:0007669"/>
    <property type="project" value="UniProtKB-SubCell"/>
</dbReference>
<dbReference type="InterPro" id="IPR054321">
    <property type="entry name" value="PspC-rel_TM"/>
</dbReference>
<dbReference type="Gene3D" id="2.160.20.120">
    <property type="match status" value="1"/>
</dbReference>
<protein>
    <submittedName>
        <fullName evidence="12">PspC domain-containing protein</fullName>
    </submittedName>
</protein>
<dbReference type="Proteomes" id="UP001204144">
    <property type="component" value="Unassembled WGS sequence"/>
</dbReference>
<dbReference type="PANTHER" id="PTHR33885">
    <property type="entry name" value="PHAGE SHOCK PROTEIN C"/>
    <property type="match status" value="1"/>
</dbReference>
<evidence type="ECO:0000259" key="11">
    <source>
        <dbReference type="Pfam" id="PF22744"/>
    </source>
</evidence>
<keyword evidence="5 7" id="KW-0472">Membrane</keyword>
<dbReference type="PANTHER" id="PTHR33885:SF3">
    <property type="entry name" value="PHAGE SHOCK PROTEIN C"/>
    <property type="match status" value="1"/>
</dbReference>
<accession>A0AAE3KUU0</accession>
<organism evidence="12 13">
    <name type="scientific">Lacihabitans soyangensis</name>
    <dbReference type="NCBI Taxonomy" id="869394"/>
    <lineage>
        <taxon>Bacteria</taxon>
        <taxon>Pseudomonadati</taxon>
        <taxon>Bacteroidota</taxon>
        <taxon>Cytophagia</taxon>
        <taxon>Cytophagales</taxon>
        <taxon>Leadbetterellaceae</taxon>
        <taxon>Lacihabitans</taxon>
    </lineage>
</organism>
<dbReference type="AlphaFoldDB" id="A0AAE3KUU0"/>
<dbReference type="InterPro" id="IPR054319">
    <property type="entry name" value="PspC-rel_ToastRack"/>
</dbReference>
<keyword evidence="4 7" id="KW-1133">Transmembrane helix</keyword>
<feature type="region of interest" description="Disordered" evidence="6">
    <location>
        <begin position="112"/>
        <end position="143"/>
    </location>
</feature>
<feature type="domain" description="PspC-related ToastRack" evidence="11">
    <location>
        <begin position="488"/>
        <end position="612"/>
    </location>
</feature>
<gene>
    <name evidence="12" type="ORF">EGI31_23700</name>
</gene>
<evidence type="ECO:0000313" key="13">
    <source>
        <dbReference type="Proteomes" id="UP001204144"/>
    </source>
</evidence>
<evidence type="ECO:0000256" key="1">
    <source>
        <dbReference type="ARBA" id="ARBA00004162"/>
    </source>
</evidence>
<dbReference type="EMBL" id="RJUF01000194">
    <property type="protein sequence ID" value="MCP9765952.1"/>
    <property type="molecule type" value="Genomic_DNA"/>
</dbReference>
<evidence type="ECO:0000256" key="4">
    <source>
        <dbReference type="ARBA" id="ARBA00022989"/>
    </source>
</evidence>
<feature type="transmembrane region" description="Helical" evidence="7">
    <location>
        <begin position="391"/>
        <end position="413"/>
    </location>
</feature>
<feature type="transmembrane region" description="Helical" evidence="7">
    <location>
        <begin position="310"/>
        <end position="330"/>
    </location>
</feature>
<dbReference type="Pfam" id="PF10988">
    <property type="entry name" value="DUF2807"/>
    <property type="match status" value="1"/>
</dbReference>
<name>A0AAE3KUU0_9BACT</name>
<feature type="compositionally biased region" description="Basic and acidic residues" evidence="6">
    <location>
        <begin position="127"/>
        <end position="136"/>
    </location>
</feature>
<evidence type="ECO:0000256" key="5">
    <source>
        <dbReference type="ARBA" id="ARBA00023136"/>
    </source>
</evidence>
<evidence type="ECO:0000313" key="12">
    <source>
        <dbReference type="EMBL" id="MCP9765952.1"/>
    </source>
</evidence>
<feature type="transmembrane region" description="Helical" evidence="7">
    <location>
        <begin position="342"/>
        <end position="370"/>
    </location>
</feature>
<dbReference type="InterPro" id="IPR007168">
    <property type="entry name" value="Phageshock_PspC_N"/>
</dbReference>
<reference evidence="12 13" key="1">
    <citation type="submission" date="2018-11" db="EMBL/GenBank/DDBJ databases">
        <title>Novel bacteria species description.</title>
        <authorList>
            <person name="Han J.-H."/>
        </authorList>
    </citation>
    <scope>NUCLEOTIDE SEQUENCE [LARGE SCALE GENOMIC DNA]</scope>
    <source>
        <strain evidence="12 13">KCTC23259</strain>
    </source>
</reference>
<dbReference type="InterPro" id="IPR021255">
    <property type="entry name" value="DUF2807"/>
</dbReference>
<feature type="domain" description="Putative auto-transporter adhesin head GIN" evidence="9">
    <location>
        <begin position="651"/>
        <end position="827"/>
    </location>
</feature>
<dbReference type="Pfam" id="PF04024">
    <property type="entry name" value="PspC"/>
    <property type="match status" value="2"/>
</dbReference>
<comment type="subcellular location">
    <subcellularLocation>
        <location evidence="1">Cell membrane</location>
        <topology evidence="1">Single-pass membrane protein</topology>
    </subcellularLocation>
</comment>
<feature type="domain" description="Phage shock protein PspC N-terminal" evidence="8">
    <location>
        <begin position="217"/>
        <end position="272"/>
    </location>
</feature>
<keyword evidence="2" id="KW-1003">Cell membrane</keyword>
<feature type="transmembrane region" description="Helical" evidence="7">
    <location>
        <begin position="425"/>
        <end position="445"/>
    </location>
</feature>
<keyword evidence="13" id="KW-1185">Reference proteome</keyword>
<evidence type="ECO:0000256" key="6">
    <source>
        <dbReference type="SAM" id="MobiDB-lite"/>
    </source>
</evidence>
<evidence type="ECO:0000259" key="9">
    <source>
        <dbReference type="Pfam" id="PF10988"/>
    </source>
</evidence>
<comment type="caution">
    <text evidence="12">The sequence shown here is derived from an EMBL/GenBank/DDBJ whole genome shotgun (WGS) entry which is preliminary data.</text>
</comment>
<dbReference type="Pfam" id="PF22571">
    <property type="entry name" value="LiaI-LiaF-TM_PspC"/>
    <property type="match status" value="1"/>
</dbReference>
<feature type="transmembrane region" description="Helical" evidence="7">
    <location>
        <begin position="244"/>
        <end position="270"/>
    </location>
</feature>
<proteinExistence type="predicted"/>
<evidence type="ECO:0000259" key="8">
    <source>
        <dbReference type="Pfam" id="PF04024"/>
    </source>
</evidence>
<evidence type="ECO:0000256" key="3">
    <source>
        <dbReference type="ARBA" id="ARBA00022692"/>
    </source>
</evidence>
<sequence>MDRTRRVCTIYHCQNSKIIIMKKTLQITIGGLIFNIEEDAYNKLSQYLEAIKKYFSSYESCDEITQDIEARIAEKFYEKNQNGGAIEMDDVDRIVKSMGTVSDFEAIKEDEDLSKETGESASFGKADVPKSEESSKTDTGIPQTKFYRDSKHKALAGVLAGLAHRFEFDVVWARILFIVLGFGLIDLGIGFFIFLAYFVCWIAFPERNDLDEVKNVKKFYRNPENKVLGGVATGLSSYLGMDLVIVRVLFVVSGFFFIGIILYIIFWIVAPNAVSITQKMELKGQAVTIENIESSIKTNSLSESPRQESAIAKLLLFPFRLIGIILKALGKILGPIGTLVKMFFGLLLMIIGASFGFAAIVTTGVFFGLISSKDWISGDHVIGMLSRDLPPLGGFFGFLALFIPAIAIVLIGIKLLTGQLNGQRNFWLTMLALWLMGVVGISAVGSKYALNFSKYNSYTEDTNLSLPNGTLYLDALERDQDEDDIFDTRVVIEASENDNLSLKTKYSSHGRSKEQALSLAKDISYLIAQKDSVIIFPENFTMKDKNVFRDQKVEATLYIPKNKKFKMSREFAWSVYSQSWNLESKFGIDRDNIEKYTFVMDNTGEITCTDCPVLTDDEREALDRNDSHGSFGGEDFNDHGEFHKSISVGSFKSVEFGSNFIVSIKQGDKTSVDIYSNDQKELENIEAKVKGTTLELEYEDPFRDHDSEVHIYIVTNNLESLDISGAAKAKILGFENLDDFQINLSGASQVALEIITKVLDINSSGASQLIVKGSAPTLRVNLSGASQLDAKGLQVDKADVEAHGASVAKLGKIKDLRSDTSGGSEIERE</sequence>
<evidence type="ECO:0000256" key="7">
    <source>
        <dbReference type="SAM" id="Phobius"/>
    </source>
</evidence>
<feature type="transmembrane region" description="Helical" evidence="7">
    <location>
        <begin position="175"/>
        <end position="204"/>
    </location>
</feature>
<keyword evidence="3 7" id="KW-0812">Transmembrane</keyword>